<evidence type="ECO:0000259" key="17">
    <source>
        <dbReference type="PROSITE" id="PS50145"/>
    </source>
</evidence>
<dbReference type="PROSITE" id="PS50144">
    <property type="entry name" value="MATH"/>
    <property type="match status" value="1"/>
</dbReference>
<sequence>MACDEPAALSGIFTRQNSSSTSSLDFEPDADYRFVESLEERYKCAYCHLVLRNPHQTGCGHRFCQPCILALRELNAVPTCPVDKETIKMHEVFKDNCCKREVLNLQVFCKNFPDCNSKVILGRYQEHLLQCLFESTQCTNDGCQDQILRKDLKEHLSQHCKFREERCQYCNTYVVLINIKVKRGKLAEHENSALREHMLQILDKNSRLEEQISDLYKSLECKEIKIQQLADAIKKCEKEFRQYTQLFGNNSNLMVSTQALASHLDKSARLESQVKQLIQMANQQQSKLDLRPLFDTIENVKQKIALMETYDQRLVVLEDQSSKHDLQINIHKAQLNKNEERFKLLEGTCYNGKLIWKITDYKMKKKEAVEGRVLSIASQPFYTSRCGYRLCARAYLNGDGSGKGTHISLYFVVMRGEFDSLLLWPFKQKVTLMLLDQSGKKNHIVEVFRADPNSSSFKRPDGEMNIASGCPRFVPHTVLENTKNTYIRDDTLFLKVVVDLTDLEEL</sequence>
<dbReference type="GO" id="GO:0005164">
    <property type="term" value="F:tumor necrosis factor receptor binding"/>
    <property type="evidence" value="ECO:0007669"/>
    <property type="project" value="UniProtKB-UniRule"/>
</dbReference>
<dbReference type="Gene3D" id="2.60.210.10">
    <property type="entry name" value="Apoptosis, Tumor Necrosis Factor Receptor Associated Protein 2, Chain A"/>
    <property type="match status" value="1"/>
</dbReference>
<dbReference type="GO" id="GO:0006915">
    <property type="term" value="P:apoptotic process"/>
    <property type="evidence" value="ECO:0007669"/>
    <property type="project" value="UniProtKB-KW"/>
</dbReference>
<evidence type="ECO:0000256" key="5">
    <source>
        <dbReference type="ARBA" id="ARBA00022723"/>
    </source>
</evidence>
<dbReference type="InterPro" id="IPR049342">
    <property type="entry name" value="TRAF1-6_MATH_dom"/>
</dbReference>
<comment type="catalytic activity">
    <reaction evidence="12">
        <text>S-ubiquitinyl-[E2 ubiquitin-conjugating enzyme]-L-cysteine + [acceptor protein]-L-lysine = [E2 ubiquitin-conjugating enzyme]-L-cysteine + N(6)-ubiquitinyl-[acceptor protein]-L-lysine.</text>
        <dbReference type="EC" id="2.3.2.27"/>
    </reaction>
</comment>
<dbReference type="InterPro" id="IPR002083">
    <property type="entry name" value="MATH/TRAF_dom"/>
</dbReference>
<dbReference type="SUPFAM" id="SSF57850">
    <property type="entry name" value="RING/U-box"/>
    <property type="match status" value="1"/>
</dbReference>
<dbReference type="GO" id="GO:0008270">
    <property type="term" value="F:zinc ion binding"/>
    <property type="evidence" value="ECO:0007669"/>
    <property type="project" value="UniProtKB-UniRule"/>
</dbReference>
<evidence type="ECO:0000256" key="6">
    <source>
        <dbReference type="ARBA" id="ARBA00022737"/>
    </source>
</evidence>
<evidence type="ECO:0000259" key="16">
    <source>
        <dbReference type="PROSITE" id="PS50144"/>
    </source>
</evidence>
<feature type="zinc finger region" description="TRAF-type" evidence="13">
    <location>
        <begin position="127"/>
        <end position="170"/>
    </location>
</feature>
<keyword evidence="3" id="KW-1017">Isopeptide bond</keyword>
<dbReference type="GO" id="GO:0031996">
    <property type="term" value="F:thioesterase binding"/>
    <property type="evidence" value="ECO:0007669"/>
    <property type="project" value="TreeGrafter"/>
</dbReference>
<dbReference type="GO" id="GO:0061630">
    <property type="term" value="F:ubiquitin protein ligase activity"/>
    <property type="evidence" value="ECO:0007669"/>
    <property type="project" value="UniProtKB-EC"/>
</dbReference>
<dbReference type="GO" id="GO:0007165">
    <property type="term" value="P:signal transduction"/>
    <property type="evidence" value="ECO:0007669"/>
    <property type="project" value="InterPro"/>
</dbReference>
<keyword evidence="10 14" id="KW-0175">Coiled coil</keyword>
<keyword evidence="2 12" id="KW-0963">Cytoplasm</keyword>
<dbReference type="Pfam" id="PF21363">
    <property type="entry name" value="TRAF3_RING"/>
    <property type="match status" value="1"/>
</dbReference>
<evidence type="ECO:0000256" key="14">
    <source>
        <dbReference type="SAM" id="Coils"/>
    </source>
</evidence>
<evidence type="ECO:0000256" key="12">
    <source>
        <dbReference type="PIRNR" id="PIRNR015614"/>
    </source>
</evidence>
<dbReference type="CDD" id="cd16642">
    <property type="entry name" value="mRING-HC-C3HC3D_TRAF5"/>
    <property type="match status" value="1"/>
</dbReference>
<dbReference type="Gene3D" id="3.30.40.10">
    <property type="entry name" value="Zinc/RING finger domain, C3HC4 (zinc finger)"/>
    <property type="match status" value="2"/>
</dbReference>
<gene>
    <name evidence="18" type="ORF">DUI87_09947</name>
</gene>
<keyword evidence="8 12" id="KW-0862">Zinc</keyword>
<dbReference type="InterPro" id="IPR012227">
    <property type="entry name" value="TNF_rcpt-assoc_TRAF_met"/>
</dbReference>
<feature type="domain" description="MATH" evidence="16">
    <location>
        <begin position="351"/>
        <end position="498"/>
    </location>
</feature>
<dbReference type="GO" id="GO:0005829">
    <property type="term" value="C:cytosol"/>
    <property type="evidence" value="ECO:0007669"/>
    <property type="project" value="UniProtKB-SubCell"/>
</dbReference>
<feature type="domain" description="TRAF-type" evidence="17">
    <location>
        <begin position="127"/>
        <end position="170"/>
    </location>
</feature>
<name>A0A3M0KGV4_HIRRU</name>
<dbReference type="PIRSF" id="PIRSF015614">
    <property type="entry name" value="TRAF"/>
    <property type="match status" value="1"/>
</dbReference>
<reference evidence="18 19" key="1">
    <citation type="submission" date="2018-07" db="EMBL/GenBank/DDBJ databases">
        <title>A high quality draft genome assembly of the barn swallow (H. rustica rustica).</title>
        <authorList>
            <person name="Formenti G."/>
            <person name="Chiara M."/>
            <person name="Poveda L."/>
            <person name="Francoijs K.-J."/>
            <person name="Bonisoli-Alquati A."/>
            <person name="Canova L."/>
            <person name="Gianfranceschi L."/>
            <person name="Horner D.S."/>
            <person name="Saino N."/>
        </authorList>
    </citation>
    <scope>NUCLEOTIDE SEQUENCE [LARGE SCALE GENOMIC DNA]</scope>
    <source>
        <strain evidence="18">Chelidonia</strain>
        <tissue evidence="18">Blood</tissue>
    </source>
</reference>
<keyword evidence="7 13" id="KW-0863">Zinc-finger</keyword>
<dbReference type="EC" id="2.3.2.27" evidence="12"/>
<dbReference type="GO" id="GO:0009898">
    <property type="term" value="C:cytoplasmic side of plasma membrane"/>
    <property type="evidence" value="ECO:0007669"/>
    <property type="project" value="TreeGrafter"/>
</dbReference>
<comment type="caution">
    <text evidence="18">The sequence shown here is derived from an EMBL/GenBank/DDBJ whole genome shotgun (WGS) entry which is preliminary data.</text>
</comment>
<keyword evidence="6" id="KW-0677">Repeat</keyword>
<dbReference type="SMART" id="SM00184">
    <property type="entry name" value="RING"/>
    <property type="match status" value="1"/>
</dbReference>
<accession>A0A3M0KGV4</accession>
<dbReference type="PROSITE" id="PS00518">
    <property type="entry name" value="ZF_RING_1"/>
    <property type="match status" value="1"/>
</dbReference>
<evidence type="ECO:0000256" key="13">
    <source>
        <dbReference type="PROSITE-ProRule" id="PRU00207"/>
    </source>
</evidence>
<dbReference type="SMART" id="SM00061">
    <property type="entry name" value="MATH"/>
    <property type="match status" value="1"/>
</dbReference>
<evidence type="ECO:0000313" key="18">
    <source>
        <dbReference type="EMBL" id="RMC12432.1"/>
    </source>
</evidence>
<dbReference type="GO" id="GO:0043123">
    <property type="term" value="P:positive regulation of canonical NF-kappaB signal transduction"/>
    <property type="evidence" value="ECO:0007669"/>
    <property type="project" value="InterPro"/>
</dbReference>
<evidence type="ECO:0000256" key="4">
    <source>
        <dbReference type="ARBA" id="ARBA00022703"/>
    </source>
</evidence>
<dbReference type="PANTHER" id="PTHR10131:SF83">
    <property type="entry name" value="TNF RECEPTOR-ASSOCIATED FACTOR 5"/>
    <property type="match status" value="1"/>
</dbReference>
<keyword evidence="5 12" id="KW-0479">Metal-binding</keyword>
<dbReference type="InterPro" id="IPR013083">
    <property type="entry name" value="Znf_RING/FYVE/PHD"/>
</dbReference>
<evidence type="ECO:0000313" key="19">
    <source>
        <dbReference type="Proteomes" id="UP000269221"/>
    </source>
</evidence>
<dbReference type="PANTHER" id="PTHR10131">
    <property type="entry name" value="TNF RECEPTOR ASSOCIATED FACTOR"/>
    <property type="match status" value="1"/>
</dbReference>
<dbReference type="InterPro" id="IPR008974">
    <property type="entry name" value="TRAF-like"/>
</dbReference>
<dbReference type="EMBL" id="QRBI01000106">
    <property type="protein sequence ID" value="RMC12432.1"/>
    <property type="molecule type" value="Genomic_DNA"/>
</dbReference>
<keyword evidence="4" id="KW-0053">Apoptosis</keyword>
<dbReference type="Pfam" id="PF02176">
    <property type="entry name" value="zf-TRAF"/>
    <property type="match status" value="1"/>
</dbReference>
<evidence type="ECO:0000256" key="7">
    <source>
        <dbReference type="ARBA" id="ARBA00022771"/>
    </source>
</evidence>
<dbReference type="InterPro" id="IPR017907">
    <property type="entry name" value="Znf_RING_CS"/>
</dbReference>
<dbReference type="AlphaFoldDB" id="A0A3M0KGV4"/>
<evidence type="ECO:0000259" key="15">
    <source>
        <dbReference type="PROSITE" id="PS50089"/>
    </source>
</evidence>
<comment type="similarity">
    <text evidence="12">Belongs to the TNF receptor-associated factor family.</text>
</comment>
<dbReference type="Proteomes" id="UP000269221">
    <property type="component" value="Unassembled WGS sequence"/>
</dbReference>
<dbReference type="InterPro" id="IPR001293">
    <property type="entry name" value="Znf_TRAF"/>
</dbReference>
<evidence type="ECO:0000256" key="2">
    <source>
        <dbReference type="ARBA" id="ARBA00022490"/>
    </source>
</evidence>
<evidence type="ECO:0000256" key="11">
    <source>
        <dbReference type="ARBA" id="ARBA00057263"/>
    </source>
</evidence>
<dbReference type="InterPro" id="IPR001841">
    <property type="entry name" value="Znf_RING"/>
</dbReference>
<dbReference type="FunFam" id="3.30.40.10:FF:000274">
    <property type="entry name" value="TNF receptor-associated factor"/>
    <property type="match status" value="1"/>
</dbReference>
<comment type="subcellular location">
    <subcellularLocation>
        <location evidence="1">Cytoplasm</location>
        <location evidence="1">Cytosol</location>
    </subcellularLocation>
</comment>
<comment type="function">
    <text evidence="11">Adapter protein and signal transducer that links members of the tumor necrosis factor receptor family to different signaling pathways by association with the receptor cytoplasmic domain and kinases. Mediates activation of NF-kappa-B and probably JNK. Seems to be involved in apoptosis. Plays a role in mediating activation of NF-kappa-B by EIF2AK2/PKR.</text>
</comment>
<feature type="coiled-coil region" evidence="14">
    <location>
        <begin position="191"/>
        <end position="287"/>
    </location>
</feature>
<evidence type="ECO:0000256" key="3">
    <source>
        <dbReference type="ARBA" id="ARBA00022499"/>
    </source>
</evidence>
<dbReference type="Pfam" id="PF21355">
    <property type="entry name" value="TRAF-mep_MATH"/>
    <property type="match status" value="1"/>
</dbReference>
<dbReference type="STRING" id="333673.A0A3M0KGV4"/>
<dbReference type="FunFam" id="2.60.210.10:FF:000001">
    <property type="entry name" value="TNF receptor-associated factor"/>
    <property type="match status" value="1"/>
</dbReference>
<dbReference type="FunFam" id="3.30.40.10:FF:000323">
    <property type="entry name" value="TNF receptor-associated factor"/>
    <property type="match status" value="1"/>
</dbReference>
<evidence type="ECO:0000256" key="9">
    <source>
        <dbReference type="ARBA" id="ARBA00022843"/>
    </source>
</evidence>
<dbReference type="InterPro" id="IPR027130">
    <property type="entry name" value="TRAF5_C3HC3D_RING-HC_finger"/>
</dbReference>
<organism evidence="18 19">
    <name type="scientific">Hirundo rustica rustica</name>
    <dbReference type="NCBI Taxonomy" id="333673"/>
    <lineage>
        <taxon>Eukaryota</taxon>
        <taxon>Metazoa</taxon>
        <taxon>Chordata</taxon>
        <taxon>Craniata</taxon>
        <taxon>Vertebrata</taxon>
        <taxon>Euteleostomi</taxon>
        <taxon>Archelosauria</taxon>
        <taxon>Archosauria</taxon>
        <taxon>Dinosauria</taxon>
        <taxon>Saurischia</taxon>
        <taxon>Theropoda</taxon>
        <taxon>Coelurosauria</taxon>
        <taxon>Aves</taxon>
        <taxon>Neognathae</taxon>
        <taxon>Neoaves</taxon>
        <taxon>Telluraves</taxon>
        <taxon>Australaves</taxon>
        <taxon>Passeriformes</taxon>
        <taxon>Sylvioidea</taxon>
        <taxon>Hirundinidae</taxon>
        <taxon>Hirundo</taxon>
    </lineage>
</organism>
<dbReference type="InterPro" id="IPR049440">
    <property type="entry name" value="TRAF3/5_RING"/>
</dbReference>
<keyword evidence="9" id="KW-0832">Ubl conjugation</keyword>
<feature type="domain" description="RING-type" evidence="15">
    <location>
        <begin position="44"/>
        <end position="84"/>
    </location>
</feature>
<dbReference type="GO" id="GO:0042981">
    <property type="term" value="P:regulation of apoptotic process"/>
    <property type="evidence" value="ECO:0007669"/>
    <property type="project" value="InterPro"/>
</dbReference>
<proteinExistence type="inferred from homology"/>
<dbReference type="PROSITE" id="PS50089">
    <property type="entry name" value="ZF_RING_2"/>
    <property type="match status" value="1"/>
</dbReference>
<evidence type="ECO:0000256" key="10">
    <source>
        <dbReference type="ARBA" id="ARBA00023054"/>
    </source>
</evidence>
<dbReference type="PROSITE" id="PS50145">
    <property type="entry name" value="ZF_TRAF"/>
    <property type="match status" value="1"/>
</dbReference>
<protein>
    <recommendedName>
        <fullName evidence="12">TNF receptor-associated factor</fullName>
        <ecNumber evidence="12">2.3.2.27</ecNumber>
    </recommendedName>
</protein>
<evidence type="ECO:0000256" key="1">
    <source>
        <dbReference type="ARBA" id="ARBA00004514"/>
    </source>
</evidence>
<keyword evidence="19" id="KW-1185">Reference proteome</keyword>
<dbReference type="SUPFAM" id="SSF49599">
    <property type="entry name" value="TRAF domain-like"/>
    <property type="match status" value="2"/>
</dbReference>
<evidence type="ECO:0000256" key="8">
    <source>
        <dbReference type="ARBA" id="ARBA00022833"/>
    </source>
</evidence>
<dbReference type="OrthoDB" id="1737200at2759"/>